<keyword evidence="1" id="KW-0812">Transmembrane</keyword>
<reference evidence="2 3" key="1">
    <citation type="submission" date="2019-06" db="EMBL/GenBank/DDBJ databases">
        <title>Whole genome shotgun sequence of Pseudonocardia hydrocarbonoxydans NBRC 14498.</title>
        <authorList>
            <person name="Hosoyama A."/>
            <person name="Uohara A."/>
            <person name="Ohji S."/>
            <person name="Ichikawa N."/>
        </authorList>
    </citation>
    <scope>NUCLEOTIDE SEQUENCE [LARGE SCALE GENOMIC DNA]</scope>
    <source>
        <strain evidence="2 3">NBRC 14498</strain>
    </source>
</reference>
<keyword evidence="1" id="KW-1133">Transmembrane helix</keyword>
<feature type="transmembrane region" description="Helical" evidence="1">
    <location>
        <begin position="6"/>
        <end position="23"/>
    </location>
</feature>
<dbReference type="AlphaFoldDB" id="A0A4Y3WGE7"/>
<evidence type="ECO:0000256" key="1">
    <source>
        <dbReference type="SAM" id="Phobius"/>
    </source>
</evidence>
<sequence length="57" mass="6059">MVLPLVIAGIGVLLLIVVLVAVLPRLPRLTRAAAELRDGLARGRSALPAVRRRGHTT</sequence>
<organism evidence="2 3">
    <name type="scientific">Pseudonocardia hydrocarbonoxydans</name>
    <dbReference type="NCBI Taxonomy" id="76726"/>
    <lineage>
        <taxon>Bacteria</taxon>
        <taxon>Bacillati</taxon>
        <taxon>Actinomycetota</taxon>
        <taxon>Actinomycetes</taxon>
        <taxon>Pseudonocardiales</taxon>
        <taxon>Pseudonocardiaceae</taxon>
        <taxon>Pseudonocardia</taxon>
    </lineage>
</organism>
<gene>
    <name evidence="2" type="ORF">PHY01_03550</name>
</gene>
<proteinExistence type="predicted"/>
<dbReference type="RefSeq" id="WP_170183598.1">
    <property type="nucleotide sequence ID" value="NZ_BAAARZ010000002.1"/>
</dbReference>
<comment type="caution">
    <text evidence="2">The sequence shown here is derived from an EMBL/GenBank/DDBJ whole genome shotgun (WGS) entry which is preliminary data.</text>
</comment>
<accession>A0A4Y3WGE7</accession>
<evidence type="ECO:0000313" key="2">
    <source>
        <dbReference type="EMBL" id="GEC18072.1"/>
    </source>
</evidence>
<name>A0A4Y3WGE7_9PSEU</name>
<protein>
    <submittedName>
        <fullName evidence="2">Uncharacterized protein</fullName>
    </submittedName>
</protein>
<dbReference type="EMBL" id="BJNG01000003">
    <property type="protein sequence ID" value="GEC18072.1"/>
    <property type="molecule type" value="Genomic_DNA"/>
</dbReference>
<keyword evidence="1" id="KW-0472">Membrane</keyword>
<evidence type="ECO:0000313" key="3">
    <source>
        <dbReference type="Proteomes" id="UP000320338"/>
    </source>
</evidence>
<dbReference type="Proteomes" id="UP000320338">
    <property type="component" value="Unassembled WGS sequence"/>
</dbReference>
<keyword evidence="3" id="KW-1185">Reference proteome</keyword>